<name>A0A5M3X714_9ACTN</name>
<reference evidence="1 2" key="1">
    <citation type="submission" date="2019-10" db="EMBL/GenBank/DDBJ databases">
        <title>Whole genome shotgun sequence of Acrocarpospora macrocephala NBRC 16266.</title>
        <authorList>
            <person name="Ichikawa N."/>
            <person name="Kimura A."/>
            <person name="Kitahashi Y."/>
            <person name="Komaki H."/>
            <person name="Oguchi A."/>
        </authorList>
    </citation>
    <scope>NUCLEOTIDE SEQUENCE [LARGE SCALE GENOMIC DNA]</scope>
    <source>
        <strain evidence="1 2">NBRC 16266</strain>
    </source>
</reference>
<proteinExistence type="predicted"/>
<keyword evidence="2" id="KW-1185">Reference proteome</keyword>
<gene>
    <name evidence="1" type="ORF">Amac_100540</name>
</gene>
<organism evidence="1 2">
    <name type="scientific">Acrocarpospora macrocephala</name>
    <dbReference type="NCBI Taxonomy" id="150177"/>
    <lineage>
        <taxon>Bacteria</taxon>
        <taxon>Bacillati</taxon>
        <taxon>Actinomycetota</taxon>
        <taxon>Actinomycetes</taxon>
        <taxon>Streptosporangiales</taxon>
        <taxon>Streptosporangiaceae</taxon>
        <taxon>Acrocarpospora</taxon>
    </lineage>
</organism>
<evidence type="ECO:0000313" key="1">
    <source>
        <dbReference type="EMBL" id="GES16456.1"/>
    </source>
</evidence>
<dbReference type="EMBL" id="BLAE01000102">
    <property type="protein sequence ID" value="GES16456.1"/>
    <property type="molecule type" value="Genomic_DNA"/>
</dbReference>
<dbReference type="AlphaFoldDB" id="A0A5M3X714"/>
<evidence type="ECO:0000313" key="2">
    <source>
        <dbReference type="Proteomes" id="UP000331127"/>
    </source>
</evidence>
<dbReference type="Proteomes" id="UP000331127">
    <property type="component" value="Unassembled WGS sequence"/>
</dbReference>
<accession>A0A5M3X714</accession>
<sequence length="120" mass="13212">MMSDQLVHSLWWGGSSPGAALDGHGAAELLRTVLVQHYGIVTDLHAGHGVAFLSVWADLLVWSNGRWFWWTAGRVSALGRPLYAVSAALDVGLAARRVALRYDVVRRERPLPGYRLPNPQ</sequence>
<protein>
    <submittedName>
        <fullName evidence="1">Uncharacterized protein</fullName>
    </submittedName>
</protein>
<comment type="caution">
    <text evidence="1">The sequence shown here is derived from an EMBL/GenBank/DDBJ whole genome shotgun (WGS) entry which is preliminary data.</text>
</comment>